<name>A0A0G0X7W4_9BACT</name>
<dbReference type="AlphaFoldDB" id="A0A0G0X7W4"/>
<evidence type="ECO:0000313" key="1">
    <source>
        <dbReference type="EMBL" id="KKS21030.1"/>
    </source>
</evidence>
<protein>
    <submittedName>
        <fullName evidence="1">Uncharacterized protein</fullName>
    </submittedName>
</protein>
<organism evidence="1 2">
    <name type="scientific">Candidatus Roizmanbacteria bacterium GW2011_GWC2_41_7</name>
    <dbReference type="NCBI Taxonomy" id="1618487"/>
    <lineage>
        <taxon>Bacteria</taxon>
        <taxon>Candidatus Roizmaniibacteriota</taxon>
    </lineage>
</organism>
<dbReference type="EMBL" id="LCBY01000045">
    <property type="protein sequence ID" value="KKS21030.1"/>
    <property type="molecule type" value="Genomic_DNA"/>
</dbReference>
<sequence>MDERVESTTLLEQFNKQQWAVTPEWKVTPDFVPEAQEVLGKKYSLLAEVNRAKNGLYKNEAGEYVLSENDLEALYFSEKTAAFEAATQGMIWRTWQKKDETGRATGHGDSLVDITQNYVVYLEQNPEKYPEAEIRRQRVELLNTQMFDYHLQQKTLDTHCWITISPSPDDMSADVRKSLGYFGTMINIRDHDPQTGKIHVHQINVDTDMPVLGRFFTDIAGKDSGFDYQSETPSATELLAHPILLSKDEFNRRFPRGVVDVARVYDGMLEEVSGVPYFFGKQVSTKLLYEEIFHKTETVEHQIEPLIQHLVEFDIELAISYILTYVIQKV</sequence>
<comment type="caution">
    <text evidence="1">The sequence shown here is derived from an EMBL/GenBank/DDBJ whole genome shotgun (WGS) entry which is preliminary data.</text>
</comment>
<evidence type="ECO:0000313" key="2">
    <source>
        <dbReference type="Proteomes" id="UP000034371"/>
    </source>
</evidence>
<gene>
    <name evidence="1" type="ORF">UU78_C0045G0013</name>
</gene>
<accession>A0A0G0X7W4</accession>
<reference evidence="1 2" key="1">
    <citation type="journal article" date="2015" name="Nature">
        <title>rRNA introns, odd ribosomes, and small enigmatic genomes across a large radiation of phyla.</title>
        <authorList>
            <person name="Brown C.T."/>
            <person name="Hug L.A."/>
            <person name="Thomas B.C."/>
            <person name="Sharon I."/>
            <person name="Castelle C.J."/>
            <person name="Singh A."/>
            <person name="Wilkins M.J."/>
            <person name="Williams K.H."/>
            <person name="Banfield J.F."/>
        </authorList>
    </citation>
    <scope>NUCLEOTIDE SEQUENCE [LARGE SCALE GENOMIC DNA]</scope>
</reference>
<dbReference type="Proteomes" id="UP000034371">
    <property type="component" value="Unassembled WGS sequence"/>
</dbReference>
<proteinExistence type="predicted"/>